<proteinExistence type="inferred from homology"/>
<accession>A0A328UAH5</accession>
<keyword evidence="4 6" id="KW-0862">Zinc</keyword>
<keyword evidence="5 6" id="KW-0482">Metalloprotease</keyword>
<dbReference type="SUPFAM" id="SSF55486">
    <property type="entry name" value="Metalloproteases ('zincins'), catalytic domain"/>
    <property type="match status" value="1"/>
</dbReference>
<keyword evidence="11" id="KW-1185">Reference proteome</keyword>
<dbReference type="Pfam" id="PF08439">
    <property type="entry name" value="Peptidase_M3_N"/>
    <property type="match status" value="1"/>
</dbReference>
<evidence type="ECO:0000313" key="11">
    <source>
        <dbReference type="Proteomes" id="UP000249260"/>
    </source>
</evidence>
<dbReference type="Gene3D" id="1.10.1370.20">
    <property type="entry name" value="Oligoendopeptidase f, C-terminal domain"/>
    <property type="match status" value="1"/>
</dbReference>
<evidence type="ECO:0000256" key="6">
    <source>
        <dbReference type="RuleBase" id="RU003435"/>
    </source>
</evidence>
<comment type="similarity">
    <text evidence="6">Belongs to the peptidase M3 family.</text>
</comment>
<keyword evidence="3 6" id="KW-0378">Hydrolase</keyword>
<organism evidence="10 11">
    <name type="scientific">Paenibacillus montanisoli</name>
    <dbReference type="NCBI Taxonomy" id="2081970"/>
    <lineage>
        <taxon>Bacteria</taxon>
        <taxon>Bacillati</taxon>
        <taxon>Bacillota</taxon>
        <taxon>Bacilli</taxon>
        <taxon>Bacillales</taxon>
        <taxon>Paenibacillaceae</taxon>
        <taxon>Paenibacillus</taxon>
    </lineage>
</organism>
<sequence length="599" mass="67089">MESSLPMSWDLETIYAGGSGSAAFAEELKGLERDIDELDRSLEQASESGSAASAKQLSAWTESVQSILMRLRQSDSFVGCLQAQQMKDSAANGLNDRVKTLMAKFSAALTSFDEQLLRTDDESWTSWLQSSEVSPVAFVLNERREAVKEKLPPKEEALAAELAIDGYHGWGDFYNTIVSRIRFEITESDGTQKQLSAGQMHNRLSNRDRSVREAAFAEWEREWSEQGDLCADTLNRISGFRLKLYEKRGWKSALKEPLAINRMSEATLNAMWAAVGEGKPKLVRYLERKAKLLGIEKLDWHDVNAPLGSAGKSVPYSEAAAIITEQFRAFSPDLADFTEMAFRDAWIEAEDRSGKRPGGFCTAFPKSEQTRIFMTYSGTPSNVSTLAHELGHADHQHVMNDLPPFAQEYASNVAETASTFAEMIVSDSTLRAASGREEKLALLDDKLSNAVSFFMDIRARFLFEQRFYERRTQGMLTKEELCELMEGAQREAFGGALGGVHPHFWASKLHFYLTDVPFYNFPYTFGYLFSCGIYAQANKEGEAFADRYVALLRDTGLMTVEDLAQKHLGVRLDGPDFWREAVQLALADVDEFLALTEEG</sequence>
<comment type="caution">
    <text evidence="10">The sequence shown here is derived from an EMBL/GenBank/DDBJ whole genome shotgun (WGS) entry which is preliminary data.</text>
</comment>
<dbReference type="GO" id="GO:0004181">
    <property type="term" value="F:metallocarboxypeptidase activity"/>
    <property type="evidence" value="ECO:0007669"/>
    <property type="project" value="InterPro"/>
</dbReference>
<keyword evidence="1 6" id="KW-0645">Protease</keyword>
<feature type="domain" description="Oligopeptidase F N-terminal" evidence="9">
    <location>
        <begin position="116"/>
        <end position="183"/>
    </location>
</feature>
<comment type="cofactor">
    <cofactor evidence="6">
        <name>Zn(2+)</name>
        <dbReference type="ChEBI" id="CHEBI:29105"/>
    </cofactor>
    <text evidence="6">Binds 1 zinc ion.</text>
</comment>
<evidence type="ECO:0000259" key="8">
    <source>
        <dbReference type="Pfam" id="PF01432"/>
    </source>
</evidence>
<dbReference type="InterPro" id="IPR001567">
    <property type="entry name" value="Pept_M3A_M3B_dom"/>
</dbReference>
<feature type="coiled-coil region" evidence="7">
    <location>
        <begin position="21"/>
        <end position="48"/>
    </location>
</feature>
<dbReference type="GO" id="GO:0006508">
    <property type="term" value="P:proteolysis"/>
    <property type="evidence" value="ECO:0007669"/>
    <property type="project" value="UniProtKB-KW"/>
</dbReference>
<evidence type="ECO:0000256" key="1">
    <source>
        <dbReference type="ARBA" id="ARBA00022670"/>
    </source>
</evidence>
<dbReference type="InterPro" id="IPR011977">
    <property type="entry name" value="Pept_M3B_clade3"/>
</dbReference>
<dbReference type="InterPro" id="IPR034006">
    <property type="entry name" value="M3B_PepF_2"/>
</dbReference>
<dbReference type="Gene3D" id="1.20.140.70">
    <property type="entry name" value="Oligopeptidase f, N-terminal domain"/>
    <property type="match status" value="1"/>
</dbReference>
<dbReference type="CDD" id="cd09607">
    <property type="entry name" value="M3B_PepF"/>
    <property type="match status" value="1"/>
</dbReference>
<evidence type="ECO:0000256" key="4">
    <source>
        <dbReference type="ARBA" id="ARBA00022833"/>
    </source>
</evidence>
<dbReference type="InterPro" id="IPR042088">
    <property type="entry name" value="OligoPept_F_C"/>
</dbReference>
<dbReference type="AlphaFoldDB" id="A0A328UAH5"/>
<evidence type="ECO:0000256" key="3">
    <source>
        <dbReference type="ARBA" id="ARBA00022801"/>
    </source>
</evidence>
<evidence type="ECO:0000256" key="7">
    <source>
        <dbReference type="SAM" id="Coils"/>
    </source>
</evidence>
<feature type="domain" description="Peptidase M3A/M3B catalytic" evidence="8">
    <location>
        <begin position="205"/>
        <end position="578"/>
    </location>
</feature>
<evidence type="ECO:0000259" key="9">
    <source>
        <dbReference type="Pfam" id="PF08439"/>
    </source>
</evidence>
<name>A0A328UAH5_9BACL</name>
<evidence type="ECO:0000256" key="2">
    <source>
        <dbReference type="ARBA" id="ARBA00022723"/>
    </source>
</evidence>
<dbReference type="PANTHER" id="PTHR34217:SF1">
    <property type="entry name" value="CARBOXYPEPTIDASE 1"/>
    <property type="match status" value="1"/>
</dbReference>
<dbReference type="GO" id="GO:0004222">
    <property type="term" value="F:metalloendopeptidase activity"/>
    <property type="evidence" value="ECO:0007669"/>
    <property type="project" value="InterPro"/>
</dbReference>
<reference evidence="10 11" key="1">
    <citation type="submission" date="2018-06" db="EMBL/GenBank/DDBJ databases">
        <title>Paenibacillus montanisoli sp. nov., isolated from mountain area soil.</title>
        <authorList>
            <person name="Wu M."/>
        </authorList>
    </citation>
    <scope>NUCLEOTIDE SEQUENCE [LARGE SCALE GENOMIC DNA]</scope>
    <source>
        <strain evidence="10 11">RA17</strain>
    </source>
</reference>
<protein>
    <submittedName>
        <fullName evidence="10">Oligoendopeptidase</fullName>
    </submittedName>
</protein>
<dbReference type="Pfam" id="PF01432">
    <property type="entry name" value="Peptidase_M3"/>
    <property type="match status" value="1"/>
</dbReference>
<evidence type="ECO:0000313" key="10">
    <source>
        <dbReference type="EMBL" id="RAP77056.1"/>
    </source>
</evidence>
<gene>
    <name evidence="10" type="ORF">DL346_00690</name>
</gene>
<dbReference type="NCBIfam" id="TIGR02290">
    <property type="entry name" value="M3_fam_3"/>
    <property type="match status" value="1"/>
</dbReference>
<dbReference type="InterPro" id="IPR001333">
    <property type="entry name" value="Peptidase_M32_Taq"/>
</dbReference>
<dbReference type="RefSeq" id="WP_112880062.1">
    <property type="nucleotide sequence ID" value="NZ_QLUW01000001.1"/>
</dbReference>
<evidence type="ECO:0000256" key="5">
    <source>
        <dbReference type="ARBA" id="ARBA00023049"/>
    </source>
</evidence>
<dbReference type="OrthoDB" id="9769691at2"/>
<keyword evidence="2 6" id="KW-0479">Metal-binding</keyword>
<dbReference type="Proteomes" id="UP000249260">
    <property type="component" value="Unassembled WGS sequence"/>
</dbReference>
<dbReference type="PANTHER" id="PTHR34217">
    <property type="entry name" value="METAL-DEPENDENT CARBOXYPEPTIDASE"/>
    <property type="match status" value="1"/>
</dbReference>
<keyword evidence="7" id="KW-0175">Coiled coil</keyword>
<dbReference type="GO" id="GO:0046872">
    <property type="term" value="F:metal ion binding"/>
    <property type="evidence" value="ECO:0007669"/>
    <property type="project" value="UniProtKB-UniRule"/>
</dbReference>
<dbReference type="InterPro" id="IPR013647">
    <property type="entry name" value="OligopepF_N_dom"/>
</dbReference>
<dbReference type="EMBL" id="QLUW01000001">
    <property type="protein sequence ID" value="RAP77056.1"/>
    <property type="molecule type" value="Genomic_DNA"/>
</dbReference>